<dbReference type="PROSITE" id="PS50198">
    <property type="entry name" value="PPIC_PPIASE_2"/>
    <property type="match status" value="1"/>
</dbReference>
<comment type="subcellular location">
    <subcellularLocation>
        <location evidence="1">Cell inner membrane</location>
        <topology evidence="1">Single-pass type II membrane protein</topology>
        <orientation evidence="1">Periplasmic side</orientation>
    </subcellularLocation>
</comment>
<gene>
    <name evidence="13" type="ORF">METZ01_LOCUS277720</name>
</gene>
<evidence type="ECO:0000256" key="9">
    <source>
        <dbReference type="ARBA" id="ARBA00040743"/>
    </source>
</evidence>
<feature type="compositionally biased region" description="Basic and acidic residues" evidence="11">
    <location>
        <begin position="394"/>
        <end position="405"/>
    </location>
</feature>
<evidence type="ECO:0000256" key="2">
    <source>
        <dbReference type="ARBA" id="ARBA00022475"/>
    </source>
</evidence>
<comment type="similarity">
    <text evidence="8">Belongs to the PpiD chaperone family.</text>
</comment>
<accession>A0A382KL15</accession>
<dbReference type="SUPFAM" id="SSF109998">
    <property type="entry name" value="Triger factor/SurA peptide-binding domain-like"/>
    <property type="match status" value="1"/>
</dbReference>
<keyword evidence="4" id="KW-0812">Transmembrane</keyword>
<reference evidence="13" key="1">
    <citation type="submission" date="2018-05" db="EMBL/GenBank/DDBJ databases">
        <authorList>
            <person name="Lanie J.A."/>
            <person name="Ng W.-L."/>
            <person name="Kazmierczak K.M."/>
            <person name="Andrzejewski T.M."/>
            <person name="Davidsen T.M."/>
            <person name="Wayne K.J."/>
            <person name="Tettelin H."/>
            <person name="Glass J.I."/>
            <person name="Rusch D."/>
            <person name="Podicherti R."/>
            <person name="Tsui H.-C.T."/>
            <person name="Winkler M.E."/>
        </authorList>
    </citation>
    <scope>NUCLEOTIDE SEQUENCE</scope>
</reference>
<keyword evidence="3" id="KW-0997">Cell inner membrane</keyword>
<keyword evidence="7" id="KW-0143">Chaperone</keyword>
<feature type="region of interest" description="Disordered" evidence="11">
    <location>
        <begin position="394"/>
        <end position="417"/>
    </location>
</feature>
<dbReference type="InterPro" id="IPR027304">
    <property type="entry name" value="Trigger_fact/SurA_dom_sf"/>
</dbReference>
<dbReference type="Gene3D" id="1.10.4030.10">
    <property type="entry name" value="Porin chaperone SurA, peptide-binding domain"/>
    <property type="match status" value="1"/>
</dbReference>
<dbReference type="PROSITE" id="PS01096">
    <property type="entry name" value="PPIC_PPIASE_1"/>
    <property type="match status" value="1"/>
</dbReference>
<evidence type="ECO:0000256" key="10">
    <source>
        <dbReference type="ARBA" id="ARBA00042775"/>
    </source>
</evidence>
<dbReference type="EMBL" id="UINC01081221">
    <property type="protein sequence ID" value="SVC24866.1"/>
    <property type="molecule type" value="Genomic_DNA"/>
</dbReference>
<dbReference type="AlphaFoldDB" id="A0A382KL15"/>
<evidence type="ECO:0000256" key="6">
    <source>
        <dbReference type="ARBA" id="ARBA00023136"/>
    </source>
</evidence>
<dbReference type="GO" id="GO:0005886">
    <property type="term" value="C:plasma membrane"/>
    <property type="evidence" value="ECO:0007669"/>
    <property type="project" value="UniProtKB-SubCell"/>
</dbReference>
<dbReference type="Gene3D" id="3.10.50.40">
    <property type="match status" value="1"/>
</dbReference>
<proteinExistence type="inferred from homology"/>
<dbReference type="PANTHER" id="PTHR47529">
    <property type="entry name" value="PEPTIDYL-PROLYL CIS-TRANS ISOMERASE D"/>
    <property type="match status" value="1"/>
</dbReference>
<evidence type="ECO:0000256" key="7">
    <source>
        <dbReference type="ARBA" id="ARBA00023186"/>
    </source>
</evidence>
<evidence type="ECO:0000256" key="5">
    <source>
        <dbReference type="ARBA" id="ARBA00022989"/>
    </source>
</evidence>
<evidence type="ECO:0000259" key="12">
    <source>
        <dbReference type="PROSITE" id="PS50198"/>
    </source>
</evidence>
<dbReference type="Pfam" id="PF13616">
    <property type="entry name" value="Rotamase_3"/>
    <property type="match status" value="1"/>
</dbReference>
<feature type="non-terminal residue" evidence="13">
    <location>
        <position position="1"/>
    </location>
</feature>
<feature type="compositionally biased region" description="Polar residues" evidence="11">
    <location>
        <begin position="406"/>
        <end position="417"/>
    </location>
</feature>
<evidence type="ECO:0000256" key="3">
    <source>
        <dbReference type="ARBA" id="ARBA00022519"/>
    </source>
</evidence>
<feature type="domain" description="PpiC" evidence="12">
    <location>
        <begin position="162"/>
        <end position="270"/>
    </location>
</feature>
<evidence type="ECO:0000313" key="13">
    <source>
        <dbReference type="EMBL" id="SVC24866.1"/>
    </source>
</evidence>
<organism evidence="13">
    <name type="scientific">marine metagenome</name>
    <dbReference type="NCBI Taxonomy" id="408172"/>
    <lineage>
        <taxon>unclassified sequences</taxon>
        <taxon>metagenomes</taxon>
        <taxon>ecological metagenomes</taxon>
    </lineage>
</organism>
<evidence type="ECO:0000256" key="4">
    <source>
        <dbReference type="ARBA" id="ARBA00022692"/>
    </source>
</evidence>
<dbReference type="InterPro" id="IPR046357">
    <property type="entry name" value="PPIase_dom_sf"/>
</dbReference>
<evidence type="ECO:0000256" key="1">
    <source>
        <dbReference type="ARBA" id="ARBA00004382"/>
    </source>
</evidence>
<dbReference type="Pfam" id="PF13624">
    <property type="entry name" value="SurA_N_3"/>
    <property type="match status" value="1"/>
</dbReference>
<keyword evidence="5" id="KW-1133">Transmembrane helix</keyword>
<keyword evidence="6" id="KW-0472">Membrane</keyword>
<keyword evidence="2" id="KW-1003">Cell membrane</keyword>
<sequence>ELDIQISDTEVVNQINSLAAFQKNKVFNNTAYQNYLKFKRLTPLEFEESQREALLLEKIRNLIKSNVKVSPNELNEAYMLANEKVKLDYIIIPSNHFKSEEKVSREEIKSFYEKNKGRFEIPEKIKVQYVKTTPKDYESLIDIHSEDIEDYYNTKIADFRVRKMYKAAHILIQPETNVNNSEESTKKAEELAKDKADGILKKIRNGASFSELAKKYSDDPVSGENGGSLGEFPEGMMVTEFENALKKLNPKETSEPIKTSFGFHIIQLNKVTPERIKPLEEVKEEIIKKIKANKTRQKMRRVVKHVYRSAKDDQDLMRAAQENNLSTQTTPFISREDHVDPDIGSNPEFFNQAFLLEDNKVGEPVVTLESAFVMKVVNREKPYIPELNDVEQLARSKSQEEKDHTFSTTKSESLAKK</sequence>
<dbReference type="PANTHER" id="PTHR47529:SF1">
    <property type="entry name" value="PERIPLASMIC CHAPERONE PPID"/>
    <property type="match status" value="1"/>
</dbReference>
<dbReference type="InterPro" id="IPR052029">
    <property type="entry name" value="PpiD_chaperone"/>
</dbReference>
<dbReference type="InterPro" id="IPR023058">
    <property type="entry name" value="PPIase_PpiC_CS"/>
</dbReference>
<name>A0A382KL15_9ZZZZ</name>
<evidence type="ECO:0000256" key="11">
    <source>
        <dbReference type="SAM" id="MobiDB-lite"/>
    </source>
</evidence>
<protein>
    <recommendedName>
        <fullName evidence="9">Periplasmic chaperone PpiD</fullName>
    </recommendedName>
    <alternativeName>
        <fullName evidence="10">Periplasmic folding chaperone</fullName>
    </alternativeName>
</protein>
<dbReference type="SUPFAM" id="SSF54534">
    <property type="entry name" value="FKBP-like"/>
    <property type="match status" value="1"/>
</dbReference>
<feature type="non-terminal residue" evidence="13">
    <location>
        <position position="417"/>
    </location>
</feature>
<dbReference type="GO" id="GO:0003755">
    <property type="term" value="F:peptidyl-prolyl cis-trans isomerase activity"/>
    <property type="evidence" value="ECO:0007669"/>
    <property type="project" value="InterPro"/>
</dbReference>
<dbReference type="InterPro" id="IPR000297">
    <property type="entry name" value="PPIase_PpiC"/>
</dbReference>
<evidence type="ECO:0000256" key="8">
    <source>
        <dbReference type="ARBA" id="ARBA00038408"/>
    </source>
</evidence>